<evidence type="ECO:0000259" key="1">
    <source>
        <dbReference type="Pfam" id="PF13022"/>
    </source>
</evidence>
<gene>
    <name evidence="2" type="ORF">J2Z32_002141</name>
</gene>
<dbReference type="RefSeq" id="WP_210089145.1">
    <property type="nucleotide sequence ID" value="NZ_JAGGKG010000009.1"/>
</dbReference>
<dbReference type="Proteomes" id="UP001519272">
    <property type="component" value="Unassembled WGS sequence"/>
</dbReference>
<comment type="caution">
    <text evidence="2">The sequence shown here is derived from an EMBL/GenBank/DDBJ whole genome shotgun (WGS) entry which is preliminary data.</text>
</comment>
<name>A0ABS4FSE1_9BACL</name>
<reference evidence="2 3" key="1">
    <citation type="submission" date="2021-03" db="EMBL/GenBank/DDBJ databases">
        <title>Genomic Encyclopedia of Type Strains, Phase IV (KMG-IV): sequencing the most valuable type-strain genomes for metagenomic binning, comparative biology and taxonomic classification.</title>
        <authorList>
            <person name="Goeker M."/>
        </authorList>
    </citation>
    <scope>NUCLEOTIDE SEQUENCE [LARGE SCALE GENOMIC DNA]</scope>
    <source>
        <strain evidence="2 3">DSM 14349</strain>
    </source>
</reference>
<dbReference type="InterPro" id="IPR024978">
    <property type="entry name" value="Homeodomain_phBC6A51-type"/>
</dbReference>
<accession>A0ABS4FSE1</accession>
<dbReference type="Pfam" id="PF13022">
    <property type="entry name" value="HTH_Tnp_1_2"/>
    <property type="match status" value="1"/>
</dbReference>
<evidence type="ECO:0000313" key="2">
    <source>
        <dbReference type="EMBL" id="MBP1905511.1"/>
    </source>
</evidence>
<keyword evidence="3" id="KW-1185">Reference proteome</keyword>
<dbReference type="EMBL" id="JAGGKG010000009">
    <property type="protein sequence ID" value="MBP1905511.1"/>
    <property type="molecule type" value="Genomic_DNA"/>
</dbReference>
<proteinExistence type="predicted"/>
<feature type="domain" description="Homeodomain phBC6A51-type" evidence="1">
    <location>
        <begin position="12"/>
        <end position="72"/>
    </location>
</feature>
<dbReference type="Gene3D" id="1.10.10.60">
    <property type="entry name" value="Homeodomain-like"/>
    <property type="match status" value="1"/>
</dbReference>
<evidence type="ECO:0000313" key="3">
    <source>
        <dbReference type="Proteomes" id="UP001519272"/>
    </source>
</evidence>
<organism evidence="2 3">
    <name type="scientific">Paenibacillus turicensis</name>
    <dbReference type="NCBI Taxonomy" id="160487"/>
    <lineage>
        <taxon>Bacteria</taxon>
        <taxon>Bacillati</taxon>
        <taxon>Bacillota</taxon>
        <taxon>Bacilli</taxon>
        <taxon>Bacillales</taxon>
        <taxon>Paenibacillaceae</taxon>
        <taxon>Paenibacillus</taxon>
    </lineage>
</organism>
<sequence length="100" mass="12059">MRLKKPKRGRPRTPLDIRHYLAIELLTTSPTENLEDIAKACGVDRRTLFRWRERKDFTRELNKVQQRKINEYIRRGKARIKHATASYDYIEELFRACDLI</sequence>
<protein>
    <recommendedName>
        <fullName evidence="1">Homeodomain phBC6A51-type domain-containing protein</fullName>
    </recommendedName>
</protein>